<feature type="region of interest" description="Disordered" evidence="1">
    <location>
        <begin position="1"/>
        <end position="40"/>
    </location>
</feature>
<keyword evidence="3" id="KW-1185">Reference proteome</keyword>
<evidence type="ECO:0000313" key="3">
    <source>
        <dbReference type="Proteomes" id="UP000005408"/>
    </source>
</evidence>
<sequence>MNKSHRNKYNLPFGKVSRTATRSNRNPTVHTGDKNDSVHLNDGQCSNATFNGKPVVTDAYQKDVFPVKKLGDNDGSGNDAFPFIQGVSHSQLPHPNQLLQARKRKKNTVQEKEKGFPNINSHLYEVKSKFARTVSEGDRETPAVPHYKYLESDVKENLPDYKKEIHRSTELKLSALTSKKFEKKLNPPMQSISPLASSLPENRYTSEVHLLSTSTHDDHPSGTAVVESWEEVEEVIHKRWKHKHWLSLPGESHLPEQ</sequence>
<name>A0A8W8I1T0_MAGGI</name>
<organism evidence="2 3">
    <name type="scientific">Magallana gigas</name>
    <name type="common">Pacific oyster</name>
    <name type="synonym">Crassostrea gigas</name>
    <dbReference type="NCBI Taxonomy" id="29159"/>
    <lineage>
        <taxon>Eukaryota</taxon>
        <taxon>Metazoa</taxon>
        <taxon>Spiralia</taxon>
        <taxon>Lophotrochozoa</taxon>
        <taxon>Mollusca</taxon>
        <taxon>Bivalvia</taxon>
        <taxon>Autobranchia</taxon>
        <taxon>Pteriomorphia</taxon>
        <taxon>Ostreida</taxon>
        <taxon>Ostreoidea</taxon>
        <taxon>Ostreidae</taxon>
        <taxon>Magallana</taxon>
    </lineage>
</organism>
<dbReference type="OrthoDB" id="6157125at2759"/>
<feature type="compositionally biased region" description="Polar residues" evidence="1">
    <location>
        <begin position="18"/>
        <end position="29"/>
    </location>
</feature>
<dbReference type="AlphaFoldDB" id="A0A8W8I1T0"/>
<proteinExistence type="predicted"/>
<dbReference type="OMA" id="MPILTES"/>
<accession>A0A8W8I1T0</accession>
<protein>
    <submittedName>
        <fullName evidence="2">Uncharacterized protein</fullName>
    </submittedName>
</protein>
<evidence type="ECO:0000256" key="1">
    <source>
        <dbReference type="SAM" id="MobiDB-lite"/>
    </source>
</evidence>
<evidence type="ECO:0000313" key="2">
    <source>
        <dbReference type="EnsemblMetazoa" id="G11964.1:cds"/>
    </source>
</evidence>
<reference evidence="2" key="1">
    <citation type="submission" date="2022-08" db="UniProtKB">
        <authorList>
            <consortium name="EnsemblMetazoa"/>
        </authorList>
    </citation>
    <scope>IDENTIFICATION</scope>
    <source>
        <strain evidence="2">05x7-T-G4-1.051#20</strain>
    </source>
</reference>
<dbReference type="EnsemblMetazoa" id="G11964.1">
    <property type="protein sequence ID" value="G11964.1:cds"/>
    <property type="gene ID" value="G11964"/>
</dbReference>
<dbReference type="Proteomes" id="UP000005408">
    <property type="component" value="Unassembled WGS sequence"/>
</dbReference>